<accession>A0A543NJQ6</accession>
<dbReference type="AlphaFoldDB" id="A0A543NJQ6"/>
<sequence length="100" mass="10696">MSCPSGVFPTGTRVFGPPVENAYSGSATHAPRHPAVLHARGASGVIPPRRAEMRAGFRYANAATVGVSVAVRERSCPWDGRDRVAVWHLRDLGEPYLGLS</sequence>
<comment type="caution">
    <text evidence="1">The sequence shown here is derived from an EMBL/GenBank/DDBJ whole genome shotgun (WGS) entry which is preliminary data.</text>
</comment>
<keyword evidence="2" id="KW-1185">Reference proteome</keyword>
<reference evidence="1 2" key="1">
    <citation type="submission" date="2019-06" db="EMBL/GenBank/DDBJ databases">
        <title>Sequencing the genomes of 1000 actinobacteria strains.</title>
        <authorList>
            <person name="Klenk H.-P."/>
        </authorList>
    </citation>
    <scope>NUCLEOTIDE SEQUENCE [LARGE SCALE GENOMIC DNA]</scope>
    <source>
        <strain evidence="1 2">DSM 45015</strain>
    </source>
</reference>
<evidence type="ECO:0000313" key="1">
    <source>
        <dbReference type="EMBL" id="TQN32036.1"/>
    </source>
</evidence>
<organism evidence="1 2">
    <name type="scientific">Haloactinospora alba</name>
    <dbReference type="NCBI Taxonomy" id="405555"/>
    <lineage>
        <taxon>Bacteria</taxon>
        <taxon>Bacillati</taxon>
        <taxon>Actinomycetota</taxon>
        <taxon>Actinomycetes</taxon>
        <taxon>Streptosporangiales</taxon>
        <taxon>Nocardiopsidaceae</taxon>
        <taxon>Haloactinospora</taxon>
    </lineage>
</organism>
<dbReference type="Proteomes" id="UP000317422">
    <property type="component" value="Unassembled WGS sequence"/>
</dbReference>
<name>A0A543NJQ6_9ACTN</name>
<gene>
    <name evidence="1" type="ORF">FHX37_1961</name>
</gene>
<proteinExistence type="predicted"/>
<dbReference type="EMBL" id="VFQC01000001">
    <property type="protein sequence ID" value="TQN32036.1"/>
    <property type="molecule type" value="Genomic_DNA"/>
</dbReference>
<protein>
    <submittedName>
        <fullName evidence="1">Uncharacterized protein</fullName>
    </submittedName>
</protein>
<evidence type="ECO:0000313" key="2">
    <source>
        <dbReference type="Proteomes" id="UP000317422"/>
    </source>
</evidence>